<name>K3XTM5_SETIT</name>
<dbReference type="AlphaFoldDB" id="K3XTM5"/>
<evidence type="ECO:0000313" key="2">
    <source>
        <dbReference type="Proteomes" id="UP000004995"/>
    </source>
</evidence>
<keyword evidence="2" id="KW-1185">Reference proteome</keyword>
<dbReference type="HOGENOM" id="CLU_3053988_0_0_1"/>
<dbReference type="EMBL" id="AGNK02003435">
    <property type="status" value="NOT_ANNOTATED_CDS"/>
    <property type="molecule type" value="Genomic_DNA"/>
</dbReference>
<sequence length="54" mass="6064">MGGGGRRAMGTCLVGWWPRGGGRQRRHHFRHRFPSLSPRPPSECPLLRAKLDGN</sequence>
<dbReference type="Gramene" id="KQL08331">
    <property type="protein sequence ID" value="KQL08331"/>
    <property type="gene ID" value="SETIT_005282mg"/>
</dbReference>
<proteinExistence type="predicted"/>
<evidence type="ECO:0000313" key="1">
    <source>
        <dbReference type="EnsemblPlants" id="KQL08331"/>
    </source>
</evidence>
<dbReference type="Proteomes" id="UP000004995">
    <property type="component" value="Unassembled WGS sequence"/>
</dbReference>
<dbReference type="InParanoid" id="K3XTM5"/>
<organism evidence="1 2">
    <name type="scientific">Setaria italica</name>
    <name type="common">Foxtail millet</name>
    <name type="synonym">Panicum italicum</name>
    <dbReference type="NCBI Taxonomy" id="4555"/>
    <lineage>
        <taxon>Eukaryota</taxon>
        <taxon>Viridiplantae</taxon>
        <taxon>Streptophyta</taxon>
        <taxon>Embryophyta</taxon>
        <taxon>Tracheophyta</taxon>
        <taxon>Spermatophyta</taxon>
        <taxon>Magnoliopsida</taxon>
        <taxon>Liliopsida</taxon>
        <taxon>Poales</taxon>
        <taxon>Poaceae</taxon>
        <taxon>PACMAD clade</taxon>
        <taxon>Panicoideae</taxon>
        <taxon>Panicodae</taxon>
        <taxon>Paniceae</taxon>
        <taxon>Cenchrinae</taxon>
        <taxon>Setaria</taxon>
    </lineage>
</organism>
<reference evidence="2" key="1">
    <citation type="journal article" date="2012" name="Nat. Biotechnol.">
        <title>Reference genome sequence of the model plant Setaria.</title>
        <authorList>
            <person name="Bennetzen J.L."/>
            <person name="Schmutz J."/>
            <person name="Wang H."/>
            <person name="Percifield R."/>
            <person name="Hawkins J."/>
            <person name="Pontaroli A.C."/>
            <person name="Estep M."/>
            <person name="Feng L."/>
            <person name="Vaughn J.N."/>
            <person name="Grimwood J."/>
            <person name="Jenkins J."/>
            <person name="Barry K."/>
            <person name="Lindquist E."/>
            <person name="Hellsten U."/>
            <person name="Deshpande S."/>
            <person name="Wang X."/>
            <person name="Wu X."/>
            <person name="Mitros T."/>
            <person name="Triplett J."/>
            <person name="Yang X."/>
            <person name="Ye C.Y."/>
            <person name="Mauro-Herrera M."/>
            <person name="Wang L."/>
            <person name="Li P."/>
            <person name="Sharma M."/>
            <person name="Sharma R."/>
            <person name="Ronald P.C."/>
            <person name="Panaud O."/>
            <person name="Kellogg E.A."/>
            <person name="Brutnell T.P."/>
            <person name="Doust A.N."/>
            <person name="Tuskan G.A."/>
            <person name="Rokhsar D."/>
            <person name="Devos K.M."/>
        </authorList>
    </citation>
    <scope>NUCLEOTIDE SEQUENCE [LARGE SCALE GENOMIC DNA]</scope>
    <source>
        <strain evidence="2">cv. Yugu1</strain>
    </source>
</reference>
<dbReference type="EnsemblPlants" id="KQL08331">
    <property type="protein sequence ID" value="KQL08331"/>
    <property type="gene ID" value="SETIT_005282mg"/>
</dbReference>
<protein>
    <submittedName>
        <fullName evidence="1">Uncharacterized protein</fullName>
    </submittedName>
</protein>
<reference evidence="1" key="2">
    <citation type="submission" date="2018-08" db="UniProtKB">
        <authorList>
            <consortium name="EnsemblPlants"/>
        </authorList>
    </citation>
    <scope>IDENTIFICATION</scope>
    <source>
        <strain evidence="1">Yugu1</strain>
    </source>
</reference>
<accession>K3XTM5</accession>